<dbReference type="GO" id="GO:0004930">
    <property type="term" value="F:G protein-coupled receptor activity"/>
    <property type="evidence" value="ECO:0007669"/>
    <property type="project" value="UniProtKB-KW"/>
</dbReference>
<accession>A0AAD9IVR0</accession>
<feature type="domain" description="G-protein coupled receptors family 1 profile" evidence="10">
    <location>
        <begin position="39"/>
        <end position="306"/>
    </location>
</feature>
<dbReference type="SUPFAM" id="SSF81321">
    <property type="entry name" value="Family A G protein-coupled receptor-like"/>
    <property type="match status" value="1"/>
</dbReference>
<evidence type="ECO:0000259" key="10">
    <source>
        <dbReference type="PROSITE" id="PS50262"/>
    </source>
</evidence>
<dbReference type="PROSITE" id="PS50262">
    <property type="entry name" value="G_PROTEIN_RECEP_F1_2"/>
    <property type="match status" value="1"/>
</dbReference>
<dbReference type="CDD" id="cd14978">
    <property type="entry name" value="7tmA_FMRFamide_R-like"/>
    <property type="match status" value="1"/>
</dbReference>
<feature type="transmembrane region" description="Helical" evidence="9">
    <location>
        <begin position="187"/>
        <end position="213"/>
    </location>
</feature>
<dbReference type="Pfam" id="PF00001">
    <property type="entry name" value="7tm_1"/>
    <property type="match status" value="1"/>
</dbReference>
<evidence type="ECO:0000256" key="6">
    <source>
        <dbReference type="ARBA" id="ARBA00023170"/>
    </source>
</evidence>
<evidence type="ECO:0000256" key="8">
    <source>
        <dbReference type="RuleBase" id="RU000688"/>
    </source>
</evidence>
<keyword evidence="7 8" id="KW-0807">Transducer</keyword>
<dbReference type="AlphaFoldDB" id="A0AAD9IVR0"/>
<reference evidence="11" key="1">
    <citation type="journal article" date="2023" name="Mol. Biol. Evol.">
        <title>Third-Generation Sequencing Reveals the Adaptive Role of the Epigenome in Three Deep-Sea Polychaetes.</title>
        <authorList>
            <person name="Perez M."/>
            <person name="Aroh O."/>
            <person name="Sun Y."/>
            <person name="Lan Y."/>
            <person name="Juniper S.K."/>
            <person name="Young C.R."/>
            <person name="Angers B."/>
            <person name="Qian P.Y."/>
        </authorList>
    </citation>
    <scope>NUCLEOTIDE SEQUENCE</scope>
    <source>
        <strain evidence="11">P08H-3</strain>
    </source>
</reference>
<feature type="transmembrane region" description="Helical" evidence="9">
    <location>
        <begin position="141"/>
        <end position="160"/>
    </location>
</feature>
<keyword evidence="4 8" id="KW-0297">G-protein coupled receptor</keyword>
<keyword evidence="3 9" id="KW-1133">Transmembrane helix</keyword>
<protein>
    <recommendedName>
        <fullName evidence="10">G-protein coupled receptors family 1 profile domain-containing protein</fullName>
    </recommendedName>
</protein>
<sequence length="337" mass="38081">MDNQTTNNLKLSKPASAPDSVTQLGYVFVPLLFTVGLVGNSLTIIVMTSVSFRTLPVSKMLIAMSLADTLVNLLFPFNKPFMSQLIGIDIRALSSGGCKVFFWTYRFAKTVSSWMVVMISFERFVAVWFPMKSKFIITERNVYIGMAVLYIMFAVFHGYWCSWADRVIDGSCILTSRPAGFEIQSEVFLIVGLVLYSFGPSVFLVIINIVIVYKLVQIRRKISSESIVQRSSLASQTQSQSSRTTIMLLSIAIAYVVLVTPNSVAHFVGFRRKEEIFETMDPVMVFLREIVQILEQMNHSINFFLYILCSKRFKGGVIKIITQKKGNHTPLIHVLSR</sequence>
<dbReference type="PRINTS" id="PR00237">
    <property type="entry name" value="GPCRRHODOPSN"/>
</dbReference>
<dbReference type="InterPro" id="IPR017452">
    <property type="entry name" value="GPCR_Rhodpsn_7TM"/>
</dbReference>
<gene>
    <name evidence="11" type="ORF">LSH36_1034g00077</name>
</gene>
<proteinExistence type="inferred from homology"/>
<comment type="caution">
    <text evidence="11">The sequence shown here is derived from an EMBL/GenBank/DDBJ whole genome shotgun (WGS) entry which is preliminary data.</text>
</comment>
<dbReference type="GO" id="GO:0005886">
    <property type="term" value="C:plasma membrane"/>
    <property type="evidence" value="ECO:0007669"/>
    <property type="project" value="TreeGrafter"/>
</dbReference>
<comment type="similarity">
    <text evidence="8">Belongs to the G-protein coupled receptor 1 family.</text>
</comment>
<evidence type="ECO:0000256" key="4">
    <source>
        <dbReference type="ARBA" id="ARBA00023040"/>
    </source>
</evidence>
<keyword evidence="6 8" id="KW-0675">Receptor</keyword>
<feature type="transmembrane region" description="Helical" evidence="9">
    <location>
        <begin position="246"/>
        <end position="270"/>
    </location>
</feature>
<evidence type="ECO:0000256" key="3">
    <source>
        <dbReference type="ARBA" id="ARBA00022989"/>
    </source>
</evidence>
<feature type="transmembrane region" description="Helical" evidence="9">
    <location>
        <begin position="24"/>
        <end position="48"/>
    </location>
</feature>
<dbReference type="InterPro" id="IPR000276">
    <property type="entry name" value="GPCR_Rhodpsn"/>
</dbReference>
<dbReference type="Proteomes" id="UP001208570">
    <property type="component" value="Unassembled WGS sequence"/>
</dbReference>
<dbReference type="Gene3D" id="1.20.1070.10">
    <property type="entry name" value="Rhodopsin 7-helix transmembrane proteins"/>
    <property type="match status" value="1"/>
</dbReference>
<evidence type="ECO:0000256" key="9">
    <source>
        <dbReference type="SAM" id="Phobius"/>
    </source>
</evidence>
<feature type="transmembrane region" description="Helical" evidence="9">
    <location>
        <begin position="111"/>
        <end position="129"/>
    </location>
</feature>
<evidence type="ECO:0000256" key="5">
    <source>
        <dbReference type="ARBA" id="ARBA00023136"/>
    </source>
</evidence>
<name>A0AAD9IVR0_9ANNE</name>
<feature type="transmembrane region" description="Helical" evidence="9">
    <location>
        <begin position="60"/>
        <end position="77"/>
    </location>
</feature>
<dbReference type="EMBL" id="JAODUP010001034">
    <property type="protein sequence ID" value="KAK2141837.1"/>
    <property type="molecule type" value="Genomic_DNA"/>
</dbReference>
<dbReference type="PROSITE" id="PS00237">
    <property type="entry name" value="G_PROTEIN_RECEP_F1_1"/>
    <property type="match status" value="1"/>
</dbReference>
<evidence type="ECO:0000313" key="11">
    <source>
        <dbReference type="EMBL" id="KAK2141837.1"/>
    </source>
</evidence>
<evidence type="ECO:0000256" key="2">
    <source>
        <dbReference type="ARBA" id="ARBA00022692"/>
    </source>
</evidence>
<keyword evidence="2 8" id="KW-0812">Transmembrane</keyword>
<dbReference type="PANTHER" id="PTHR24243">
    <property type="entry name" value="G-PROTEIN COUPLED RECEPTOR"/>
    <property type="match status" value="1"/>
</dbReference>
<evidence type="ECO:0000256" key="7">
    <source>
        <dbReference type="ARBA" id="ARBA00023224"/>
    </source>
</evidence>
<evidence type="ECO:0000313" key="12">
    <source>
        <dbReference type="Proteomes" id="UP001208570"/>
    </source>
</evidence>
<keyword evidence="12" id="KW-1185">Reference proteome</keyword>
<evidence type="ECO:0000256" key="1">
    <source>
        <dbReference type="ARBA" id="ARBA00004141"/>
    </source>
</evidence>
<comment type="subcellular location">
    <subcellularLocation>
        <location evidence="1">Membrane</location>
        <topology evidence="1">Multi-pass membrane protein</topology>
    </subcellularLocation>
</comment>
<dbReference type="PANTHER" id="PTHR24243:SF230">
    <property type="entry name" value="G-PROTEIN COUPLED RECEPTORS FAMILY 1 PROFILE DOMAIN-CONTAINING PROTEIN"/>
    <property type="match status" value="1"/>
</dbReference>
<organism evidence="11 12">
    <name type="scientific">Paralvinella palmiformis</name>
    <dbReference type="NCBI Taxonomy" id="53620"/>
    <lineage>
        <taxon>Eukaryota</taxon>
        <taxon>Metazoa</taxon>
        <taxon>Spiralia</taxon>
        <taxon>Lophotrochozoa</taxon>
        <taxon>Annelida</taxon>
        <taxon>Polychaeta</taxon>
        <taxon>Sedentaria</taxon>
        <taxon>Canalipalpata</taxon>
        <taxon>Terebellida</taxon>
        <taxon>Terebelliformia</taxon>
        <taxon>Alvinellidae</taxon>
        <taxon>Paralvinella</taxon>
    </lineage>
</organism>
<keyword evidence="5 9" id="KW-0472">Membrane</keyword>